<accession>A0A3A5MUR2</accession>
<dbReference type="GO" id="GO:0003723">
    <property type="term" value="F:RNA binding"/>
    <property type="evidence" value="ECO:0007669"/>
    <property type="project" value="InterPro"/>
</dbReference>
<evidence type="ECO:0000313" key="4">
    <source>
        <dbReference type="EMBL" id="RJT91549.1"/>
    </source>
</evidence>
<evidence type="ECO:0000256" key="1">
    <source>
        <dbReference type="ARBA" id="ARBA00023015"/>
    </source>
</evidence>
<dbReference type="SMART" id="SM01012">
    <property type="entry name" value="ANTAR"/>
    <property type="match status" value="1"/>
</dbReference>
<protein>
    <submittedName>
        <fullName evidence="4">ANTAR domain-containing protein</fullName>
    </submittedName>
</protein>
<dbReference type="InterPro" id="IPR003018">
    <property type="entry name" value="GAF"/>
</dbReference>
<dbReference type="OrthoDB" id="7466251at2"/>
<dbReference type="EMBL" id="QZVS01000044">
    <property type="protein sequence ID" value="RJT91549.1"/>
    <property type="molecule type" value="Genomic_DNA"/>
</dbReference>
<dbReference type="AlphaFoldDB" id="A0A3A5MUR2"/>
<name>A0A3A5MUR2_9MICO</name>
<keyword evidence="1" id="KW-0805">Transcription regulation</keyword>
<evidence type="ECO:0000259" key="3">
    <source>
        <dbReference type="SMART" id="SM01012"/>
    </source>
</evidence>
<comment type="caution">
    <text evidence="4">The sequence shown here is derived from an EMBL/GenBank/DDBJ whole genome shotgun (WGS) entry which is preliminary data.</text>
</comment>
<dbReference type="Gene3D" id="3.30.450.40">
    <property type="match status" value="1"/>
</dbReference>
<proteinExistence type="predicted"/>
<keyword evidence="5" id="KW-1185">Reference proteome</keyword>
<dbReference type="SUPFAM" id="SSF55781">
    <property type="entry name" value="GAF domain-like"/>
    <property type="match status" value="1"/>
</dbReference>
<reference evidence="4 5" key="1">
    <citation type="submission" date="2018-09" db="EMBL/GenBank/DDBJ databases">
        <title>Novel species of Cryobacterium.</title>
        <authorList>
            <person name="Liu Q."/>
            <person name="Xin Y.-H."/>
        </authorList>
    </citation>
    <scope>NUCLEOTIDE SEQUENCE [LARGE SCALE GENOMIC DNA]</scope>
    <source>
        <strain evidence="4 5">Hh39</strain>
    </source>
</reference>
<organism evidence="4 5">
    <name type="scientific">Cryobacterium melibiosiphilum</name>
    <dbReference type="NCBI Taxonomy" id="995039"/>
    <lineage>
        <taxon>Bacteria</taxon>
        <taxon>Bacillati</taxon>
        <taxon>Actinomycetota</taxon>
        <taxon>Actinomycetes</taxon>
        <taxon>Micrococcales</taxon>
        <taxon>Microbacteriaceae</taxon>
        <taxon>Cryobacterium</taxon>
    </lineage>
</organism>
<dbReference type="Pfam" id="PF13185">
    <property type="entry name" value="GAF_2"/>
    <property type="match status" value="1"/>
</dbReference>
<evidence type="ECO:0000313" key="5">
    <source>
        <dbReference type="Proteomes" id="UP000272015"/>
    </source>
</evidence>
<feature type="domain" description="ANTAR" evidence="3">
    <location>
        <begin position="148"/>
        <end position="218"/>
    </location>
</feature>
<dbReference type="InterPro" id="IPR005561">
    <property type="entry name" value="ANTAR"/>
</dbReference>
<keyword evidence="2" id="KW-0804">Transcription</keyword>
<evidence type="ECO:0000256" key="2">
    <source>
        <dbReference type="ARBA" id="ARBA00023163"/>
    </source>
</evidence>
<dbReference type="InterPro" id="IPR029016">
    <property type="entry name" value="GAF-like_dom_sf"/>
</dbReference>
<gene>
    <name evidence="4" type="ORF">D6T64_01575</name>
</gene>
<sequence>MTGFAGPRVPILEPDEANDLCRPFLSSLPISGVSVTVFSSSGTQSSLCSSDPVSARIDELQFELGEGPQWSTARSGDMVLLPDVRSGGHDDWPVFGAALRELPVAALFSVPMRMGAVTVGVATLHHSKPGQLKQEHQNTSLAIASAIAIAAVQQAMASATDDAAPESVSTPALRREVHQATGMILVHLDTTATIAYSRLQAYAFSNGRTVQAVAGEVVAGTLRFEKTFP</sequence>
<dbReference type="InterPro" id="IPR036388">
    <property type="entry name" value="WH-like_DNA-bd_sf"/>
</dbReference>
<dbReference type="RefSeq" id="WP_119970797.1">
    <property type="nucleotide sequence ID" value="NZ_JBHSQA010000035.1"/>
</dbReference>
<dbReference type="Proteomes" id="UP000272015">
    <property type="component" value="Unassembled WGS sequence"/>
</dbReference>
<dbReference type="Gene3D" id="1.10.10.10">
    <property type="entry name" value="Winged helix-like DNA-binding domain superfamily/Winged helix DNA-binding domain"/>
    <property type="match status" value="1"/>
</dbReference>